<evidence type="ECO:0000259" key="2">
    <source>
        <dbReference type="Pfam" id="PF08719"/>
    </source>
</evidence>
<comment type="caution">
    <text evidence="3">The sequence shown here is derived from an EMBL/GenBank/DDBJ whole genome shotgun (WGS) entry which is preliminary data.</text>
</comment>
<dbReference type="InterPro" id="IPR037238">
    <property type="entry name" value="YbiA-like_sf"/>
</dbReference>
<feature type="domain" description="NADAR" evidence="2">
    <location>
        <begin position="98"/>
        <end position="241"/>
    </location>
</feature>
<gene>
    <name evidence="3" type="ORF">DdX_20179</name>
</gene>
<accession>A0AAD4MHM9</accession>
<evidence type="ECO:0000256" key="1">
    <source>
        <dbReference type="ARBA" id="ARBA00022562"/>
    </source>
</evidence>
<dbReference type="CDD" id="cd15457">
    <property type="entry name" value="NADAR"/>
    <property type="match status" value="1"/>
</dbReference>
<protein>
    <submittedName>
        <fullName evidence="3">N-glycosidase</fullName>
    </submittedName>
</protein>
<evidence type="ECO:0000313" key="3">
    <source>
        <dbReference type="EMBL" id="KAI1694301.1"/>
    </source>
</evidence>
<keyword evidence="1" id="KW-1048">Host nucleus</keyword>
<keyword evidence="4" id="KW-1185">Reference proteome</keyword>
<name>A0AAD4MHM9_9BILA</name>
<dbReference type="InterPro" id="IPR012816">
    <property type="entry name" value="NADAR"/>
</dbReference>
<dbReference type="AlphaFoldDB" id="A0AAD4MHM9"/>
<organism evidence="3 4">
    <name type="scientific">Ditylenchus destructor</name>
    <dbReference type="NCBI Taxonomy" id="166010"/>
    <lineage>
        <taxon>Eukaryota</taxon>
        <taxon>Metazoa</taxon>
        <taxon>Ecdysozoa</taxon>
        <taxon>Nematoda</taxon>
        <taxon>Chromadorea</taxon>
        <taxon>Rhabditida</taxon>
        <taxon>Tylenchina</taxon>
        <taxon>Tylenchomorpha</taxon>
        <taxon>Sphaerularioidea</taxon>
        <taxon>Anguinidae</taxon>
        <taxon>Anguininae</taxon>
        <taxon>Ditylenchus</taxon>
    </lineage>
</organism>
<dbReference type="SUPFAM" id="SSF143990">
    <property type="entry name" value="YbiA-like"/>
    <property type="match status" value="1"/>
</dbReference>
<dbReference type="SUPFAM" id="SSF52540">
    <property type="entry name" value="P-loop containing nucleoside triphosphate hydrolases"/>
    <property type="match status" value="1"/>
</dbReference>
<dbReference type="Pfam" id="PF08719">
    <property type="entry name" value="NADAR"/>
    <property type="match status" value="1"/>
</dbReference>
<reference evidence="3" key="1">
    <citation type="submission" date="2022-01" db="EMBL/GenBank/DDBJ databases">
        <title>Genome Sequence Resource for Two Populations of Ditylenchus destructor, the Migratory Endoparasitic Phytonematode.</title>
        <authorList>
            <person name="Zhang H."/>
            <person name="Lin R."/>
            <person name="Xie B."/>
        </authorList>
    </citation>
    <scope>NUCLEOTIDE SEQUENCE</scope>
    <source>
        <strain evidence="3">BazhouSP</strain>
    </source>
</reference>
<dbReference type="InterPro" id="IPR027417">
    <property type="entry name" value="P-loop_NTPase"/>
</dbReference>
<proteinExistence type="predicted"/>
<dbReference type="Pfam" id="PF02456">
    <property type="entry name" value="Adeno_IVa2"/>
    <property type="match status" value="1"/>
</dbReference>
<dbReference type="Gene3D" id="1.10.357.40">
    <property type="entry name" value="YbiA-like"/>
    <property type="match status" value="1"/>
</dbReference>
<dbReference type="Proteomes" id="UP001201812">
    <property type="component" value="Unassembled WGS sequence"/>
</dbReference>
<dbReference type="EMBL" id="JAKKPZ010000527">
    <property type="protein sequence ID" value="KAI1694301.1"/>
    <property type="molecule type" value="Genomic_DNA"/>
</dbReference>
<dbReference type="NCBIfam" id="TIGR02464">
    <property type="entry name" value="ribofla_fusion"/>
    <property type="match status" value="1"/>
</dbReference>
<evidence type="ECO:0000313" key="4">
    <source>
        <dbReference type="Proteomes" id="UP001201812"/>
    </source>
</evidence>
<sequence length="247" mass="28197">MIGGIANKSLLMTESDLKFRSPFGMILSGPTGSGKTTLLMKLLKCRDSMITPPPTSILFCYGEFDNHVVQLQQEGITMVKTKILETTDGKHIACFFAKHYAFSNHFPCNILVNGFTFGSSEQYFMFIKARTFGDKISAKKILQTSDPVQAKRIGRRVKNFNEAIWNKKKDQVMKFILEQKFKQHQELLEELLATNDCIILEASPWDRYWGVGYGMDDPRILNRANWGKNMLGQLLMEIRDNYLSGCN</sequence>
<dbReference type="GO" id="GO:0019073">
    <property type="term" value="P:viral DNA genome packaging"/>
    <property type="evidence" value="ECO:0007669"/>
    <property type="project" value="InterPro"/>
</dbReference>
<dbReference type="InterPro" id="IPR003389">
    <property type="entry name" value="Adeno_IVa2"/>
</dbReference>